<evidence type="ECO:0000256" key="1">
    <source>
        <dbReference type="SAM" id="MobiDB-lite"/>
    </source>
</evidence>
<evidence type="ECO:0000313" key="3">
    <source>
        <dbReference type="Ensembl" id="ENSLLTP00000003968.1"/>
    </source>
</evidence>
<feature type="compositionally biased region" description="Basic and acidic residues" evidence="1">
    <location>
        <begin position="328"/>
        <end position="341"/>
    </location>
</feature>
<evidence type="ECO:0000313" key="4">
    <source>
        <dbReference type="Proteomes" id="UP000694406"/>
    </source>
</evidence>
<reference evidence="3" key="1">
    <citation type="submission" date="2025-08" db="UniProtKB">
        <authorList>
            <consortium name="Ensembl"/>
        </authorList>
    </citation>
    <scope>IDENTIFICATION</scope>
</reference>
<dbReference type="InterPro" id="IPR014847">
    <property type="entry name" value="FA"/>
</dbReference>
<feature type="region of interest" description="Disordered" evidence="1">
    <location>
        <begin position="66"/>
        <end position="117"/>
    </location>
</feature>
<dbReference type="GO" id="GO:0030866">
    <property type="term" value="P:cortical actin cytoskeleton organization"/>
    <property type="evidence" value="ECO:0007669"/>
    <property type="project" value="InterPro"/>
</dbReference>
<name>A0A8C5RIG5_LATLA</name>
<feature type="compositionally biased region" description="Basic and acidic residues" evidence="1">
    <location>
        <begin position="227"/>
        <end position="245"/>
    </location>
</feature>
<feature type="compositionally biased region" description="Basic and acidic residues" evidence="1">
    <location>
        <begin position="172"/>
        <end position="197"/>
    </location>
</feature>
<feature type="compositionally biased region" description="Basic and acidic residues" evidence="1">
    <location>
        <begin position="144"/>
        <end position="163"/>
    </location>
</feature>
<dbReference type="InterPro" id="IPR007477">
    <property type="entry name" value="SAB_dom"/>
</dbReference>
<dbReference type="Pfam" id="PF05902">
    <property type="entry name" value="4_1_CTD"/>
    <property type="match status" value="1"/>
</dbReference>
<dbReference type="PANTHER" id="PTHR23280:SF24">
    <property type="entry name" value="BAND 4.1-LIKE PROTEIN 1"/>
    <property type="match status" value="1"/>
</dbReference>
<keyword evidence="4" id="KW-1185">Reference proteome</keyword>
<dbReference type="GO" id="GO:0031032">
    <property type="term" value="P:actomyosin structure organization"/>
    <property type="evidence" value="ECO:0007669"/>
    <property type="project" value="TreeGrafter"/>
</dbReference>
<evidence type="ECO:0000259" key="2">
    <source>
        <dbReference type="SMART" id="SM01195"/>
    </source>
</evidence>
<dbReference type="PANTHER" id="PTHR23280">
    <property type="entry name" value="4.1 G PROTEIN"/>
    <property type="match status" value="1"/>
</dbReference>
<protein>
    <submittedName>
        <fullName evidence="3">Erythrocyte membrane protein band 4.1 like 1</fullName>
    </submittedName>
</protein>
<dbReference type="Pfam" id="PF04382">
    <property type="entry name" value="SAB"/>
    <property type="match status" value="1"/>
</dbReference>
<organism evidence="3 4">
    <name type="scientific">Laticauda laticaudata</name>
    <name type="common">Blue-ringed sea krait</name>
    <name type="synonym">Blue-lipped sea krait</name>
    <dbReference type="NCBI Taxonomy" id="8630"/>
    <lineage>
        <taxon>Eukaryota</taxon>
        <taxon>Metazoa</taxon>
        <taxon>Chordata</taxon>
        <taxon>Craniata</taxon>
        <taxon>Vertebrata</taxon>
        <taxon>Euteleostomi</taxon>
        <taxon>Lepidosauria</taxon>
        <taxon>Squamata</taxon>
        <taxon>Bifurcata</taxon>
        <taxon>Unidentata</taxon>
        <taxon>Episquamata</taxon>
        <taxon>Toxicofera</taxon>
        <taxon>Serpentes</taxon>
        <taxon>Colubroidea</taxon>
        <taxon>Elapidae</taxon>
        <taxon>Laticaudinae</taxon>
        <taxon>Laticauda</taxon>
    </lineage>
</organism>
<feature type="region of interest" description="Disordered" evidence="1">
    <location>
        <begin position="226"/>
        <end position="260"/>
    </location>
</feature>
<feature type="compositionally biased region" description="Basic and acidic residues" evidence="1">
    <location>
        <begin position="88"/>
        <end position="109"/>
    </location>
</feature>
<dbReference type="InterPro" id="IPR008379">
    <property type="entry name" value="Band_4.1_C"/>
</dbReference>
<feature type="region of interest" description="Disordered" evidence="1">
    <location>
        <begin position="307"/>
        <end position="341"/>
    </location>
</feature>
<feature type="region of interest" description="Disordered" evidence="1">
    <location>
        <begin position="144"/>
        <end position="197"/>
    </location>
</feature>
<feature type="domain" description="FERM adjacent" evidence="2">
    <location>
        <begin position="29"/>
        <end position="75"/>
    </location>
</feature>
<feature type="compositionally biased region" description="Basic and acidic residues" evidence="1">
    <location>
        <begin position="307"/>
        <end position="318"/>
    </location>
</feature>
<dbReference type="GeneTree" id="ENSGT00940000158442"/>
<proteinExistence type="predicted"/>
<dbReference type="SMART" id="SM01195">
    <property type="entry name" value="FA"/>
    <property type="match status" value="1"/>
</dbReference>
<dbReference type="Pfam" id="PF08736">
    <property type="entry name" value="FA"/>
    <property type="match status" value="1"/>
</dbReference>
<dbReference type="GO" id="GO:0005856">
    <property type="term" value="C:cytoskeleton"/>
    <property type="evidence" value="ECO:0007669"/>
    <property type="project" value="InterPro"/>
</dbReference>
<dbReference type="GO" id="GO:0003779">
    <property type="term" value="F:actin binding"/>
    <property type="evidence" value="ECO:0007669"/>
    <property type="project" value="InterPro"/>
</dbReference>
<sequence>MYFTTSKVRDPYLLQFSFCRLVSPEPPPKGFLVMGSKFRYSGRTQAQTRQASALIDRPAPYFERSSSKRYTMSRSLDGEFSRPASVSENHDGAESDKREDDRYRGRTRSEDEEVTTPTKIKELKFLDKPEDVLLKHQASINELKRTLKEPNSKLVHRDRDRRLPSSPASSSPKHEDETPKGTPEKANESKFQEPIWEEKDLSGLSVKAFPKEESLKAALPVALQRAGLREGTEEKSKLPRHRVPESDTGDEDQDQERDSVFLKDNHLAIERKCSSITVSSTSSLEAEVDFTVIGDYQSAAFEDFSRSLPELDKEKSEGEAEGQISTEESDRPAPKEYGDAMDEEKVYHVTQEESFNLKSEIVKKVEADSSVQHRIGTTEITQVDGTTTDGKEAVTTFHTVSPETISTTSDHSTKPTKGTADLRSISPITSGVVGKEAFTSLFGATAETLSTSTTTHVTKTVKGGFSETRIEKRIIITGDEDVDQDQALALAIKEAKLQHPDMLVTKAVVYRETDPSPEEKDKKPQES</sequence>
<dbReference type="Proteomes" id="UP000694406">
    <property type="component" value="Unplaced"/>
</dbReference>
<dbReference type="AlphaFoldDB" id="A0A8C5RIG5"/>
<dbReference type="GO" id="GO:0005198">
    <property type="term" value="F:structural molecule activity"/>
    <property type="evidence" value="ECO:0007669"/>
    <property type="project" value="InterPro"/>
</dbReference>
<accession>A0A8C5RIG5</accession>
<dbReference type="Ensembl" id="ENSLLTT00000004133.1">
    <property type="protein sequence ID" value="ENSLLTP00000003968.1"/>
    <property type="gene ID" value="ENSLLTG00000002964.1"/>
</dbReference>
<dbReference type="GO" id="GO:0005886">
    <property type="term" value="C:plasma membrane"/>
    <property type="evidence" value="ECO:0007669"/>
    <property type="project" value="TreeGrafter"/>
</dbReference>
<reference evidence="3" key="2">
    <citation type="submission" date="2025-09" db="UniProtKB">
        <authorList>
            <consortium name="Ensembl"/>
        </authorList>
    </citation>
    <scope>IDENTIFICATION</scope>
</reference>